<reference evidence="1" key="2">
    <citation type="submission" date="2020-11" db="EMBL/GenBank/DDBJ databases">
        <authorList>
            <person name="McCartney M.A."/>
            <person name="Auch B."/>
            <person name="Kono T."/>
            <person name="Mallez S."/>
            <person name="Becker A."/>
            <person name="Gohl D.M."/>
            <person name="Silverstein K.A.T."/>
            <person name="Koren S."/>
            <person name="Bechman K.B."/>
            <person name="Herman A."/>
            <person name="Abrahante J.E."/>
            <person name="Garbe J."/>
        </authorList>
    </citation>
    <scope>NUCLEOTIDE SEQUENCE</scope>
    <source>
        <strain evidence="1">Duluth1</strain>
        <tissue evidence="1">Whole animal</tissue>
    </source>
</reference>
<comment type="caution">
    <text evidence="1">The sequence shown here is derived from an EMBL/GenBank/DDBJ whole genome shotgun (WGS) entry which is preliminary data.</text>
</comment>
<dbReference type="AlphaFoldDB" id="A0A9D4RPI1"/>
<dbReference type="Proteomes" id="UP000828390">
    <property type="component" value="Unassembled WGS sequence"/>
</dbReference>
<organism evidence="1 2">
    <name type="scientific">Dreissena polymorpha</name>
    <name type="common">Zebra mussel</name>
    <name type="synonym">Mytilus polymorpha</name>
    <dbReference type="NCBI Taxonomy" id="45954"/>
    <lineage>
        <taxon>Eukaryota</taxon>
        <taxon>Metazoa</taxon>
        <taxon>Spiralia</taxon>
        <taxon>Lophotrochozoa</taxon>
        <taxon>Mollusca</taxon>
        <taxon>Bivalvia</taxon>
        <taxon>Autobranchia</taxon>
        <taxon>Heteroconchia</taxon>
        <taxon>Euheterodonta</taxon>
        <taxon>Imparidentia</taxon>
        <taxon>Neoheterodontei</taxon>
        <taxon>Myida</taxon>
        <taxon>Dreissenoidea</taxon>
        <taxon>Dreissenidae</taxon>
        <taxon>Dreissena</taxon>
    </lineage>
</organism>
<proteinExistence type="predicted"/>
<name>A0A9D4RPI1_DREPO</name>
<accession>A0A9D4RPI1</accession>
<gene>
    <name evidence="1" type="ORF">DPMN_037773</name>
</gene>
<sequence length="72" mass="8003">MLKNFCEEFFNICSVPNHGSTSRYKAKKPTHDPSVQKNVSMTTERVIPNVQSVNDSTVSSKAFQVVQSGDIL</sequence>
<reference evidence="1" key="1">
    <citation type="journal article" date="2019" name="bioRxiv">
        <title>The Genome of the Zebra Mussel, Dreissena polymorpha: A Resource for Invasive Species Research.</title>
        <authorList>
            <person name="McCartney M.A."/>
            <person name="Auch B."/>
            <person name="Kono T."/>
            <person name="Mallez S."/>
            <person name="Zhang Y."/>
            <person name="Obille A."/>
            <person name="Becker A."/>
            <person name="Abrahante J.E."/>
            <person name="Garbe J."/>
            <person name="Badalamenti J.P."/>
            <person name="Herman A."/>
            <person name="Mangelson H."/>
            <person name="Liachko I."/>
            <person name="Sullivan S."/>
            <person name="Sone E.D."/>
            <person name="Koren S."/>
            <person name="Silverstein K.A.T."/>
            <person name="Beckman K.B."/>
            <person name="Gohl D.M."/>
        </authorList>
    </citation>
    <scope>NUCLEOTIDE SEQUENCE</scope>
    <source>
        <strain evidence="1">Duluth1</strain>
        <tissue evidence="1">Whole animal</tissue>
    </source>
</reference>
<evidence type="ECO:0000313" key="2">
    <source>
        <dbReference type="Proteomes" id="UP000828390"/>
    </source>
</evidence>
<protein>
    <submittedName>
        <fullName evidence="1">Uncharacterized protein</fullName>
    </submittedName>
</protein>
<evidence type="ECO:0000313" key="1">
    <source>
        <dbReference type="EMBL" id="KAH3874528.1"/>
    </source>
</evidence>
<dbReference type="EMBL" id="JAIWYP010000002">
    <property type="protein sequence ID" value="KAH3874528.1"/>
    <property type="molecule type" value="Genomic_DNA"/>
</dbReference>
<keyword evidence="2" id="KW-1185">Reference proteome</keyword>